<sequence length="110" mass="10597">MSLNAFQPVGLTKLVAASSSTGLAATQVCTGSEQGLYLSNPSTVPIYLAMGSSGIAASVPTTGAPGLGLCLPAGTQRTLSVPGSNFGWLSAVTSAGAAAPGLFATPGLGQ</sequence>
<organism evidence="1">
    <name type="scientific">uncultured Caudovirales phage</name>
    <dbReference type="NCBI Taxonomy" id="2100421"/>
    <lineage>
        <taxon>Viruses</taxon>
        <taxon>Duplodnaviria</taxon>
        <taxon>Heunggongvirae</taxon>
        <taxon>Uroviricota</taxon>
        <taxon>Caudoviricetes</taxon>
        <taxon>Peduoviridae</taxon>
        <taxon>Maltschvirus</taxon>
        <taxon>Maltschvirus maltsch</taxon>
    </lineage>
</organism>
<gene>
    <name evidence="1" type="ORF">UFOVP241_69</name>
</gene>
<protein>
    <submittedName>
        <fullName evidence="1">Uncharacterized protein</fullName>
    </submittedName>
</protein>
<dbReference type="EMBL" id="LR798286">
    <property type="protein sequence ID" value="CAB5221052.1"/>
    <property type="molecule type" value="Genomic_DNA"/>
</dbReference>
<accession>A0A6J7WWH3</accession>
<evidence type="ECO:0000313" key="1">
    <source>
        <dbReference type="EMBL" id="CAB5221052.1"/>
    </source>
</evidence>
<name>A0A6J7WWH3_9CAUD</name>
<reference evidence="1" key="1">
    <citation type="submission" date="2020-05" db="EMBL/GenBank/DDBJ databases">
        <authorList>
            <person name="Chiriac C."/>
            <person name="Salcher M."/>
            <person name="Ghai R."/>
            <person name="Kavagutti S V."/>
        </authorList>
    </citation>
    <scope>NUCLEOTIDE SEQUENCE</scope>
</reference>
<proteinExistence type="predicted"/>